<comment type="caution">
    <text evidence="2">The sequence shown here is derived from an EMBL/GenBank/DDBJ whole genome shotgun (WGS) entry which is preliminary data.</text>
</comment>
<dbReference type="InterPro" id="IPR017853">
    <property type="entry name" value="GH"/>
</dbReference>
<dbReference type="Gene3D" id="3.20.20.80">
    <property type="entry name" value="Glycosidases"/>
    <property type="match status" value="1"/>
</dbReference>
<dbReference type="EMBL" id="JASKHM010000029">
    <property type="protein sequence ID" value="MEQ4487107.1"/>
    <property type="molecule type" value="Genomic_DNA"/>
</dbReference>
<dbReference type="InterPro" id="IPR013738">
    <property type="entry name" value="Beta_galactosidase_Trimer"/>
</dbReference>
<reference evidence="2 3" key="1">
    <citation type="journal article" date="2023" name="Genome Announc.">
        <title>Pan-Genome Analyses of the Genus Cohnella and Proposal of the Novel Species Cohnella silvisoli sp. nov., Isolated from Forest Soil.</title>
        <authorList>
            <person name="Wang C."/>
            <person name="Mao L."/>
            <person name="Bao G."/>
            <person name="Zhu H."/>
        </authorList>
    </citation>
    <scope>NUCLEOTIDE SEQUENCE [LARGE SCALE GENOMIC DNA]</scope>
    <source>
        <strain evidence="2 3">NL03-T5-1</strain>
    </source>
</reference>
<evidence type="ECO:0000313" key="3">
    <source>
        <dbReference type="Proteomes" id="UP001493487"/>
    </source>
</evidence>
<dbReference type="RefSeq" id="WP_232190162.1">
    <property type="nucleotide sequence ID" value="NZ_JAIOAP010000028.1"/>
</dbReference>
<dbReference type="InterPro" id="IPR028212">
    <property type="entry name" value="GHL6"/>
</dbReference>
<gene>
    <name evidence="2" type="ORF">QJS35_32495</name>
</gene>
<protein>
    <submittedName>
        <fullName evidence="2">Beta-galactosidase trimerization domain-containing protein</fullName>
    </submittedName>
</protein>
<dbReference type="SUPFAM" id="SSF51445">
    <property type="entry name" value="(Trans)glycosidases"/>
    <property type="match status" value="1"/>
</dbReference>
<organism evidence="2 3">
    <name type="scientific">Cohnella silvisoli</name>
    <dbReference type="NCBI Taxonomy" id="2873699"/>
    <lineage>
        <taxon>Bacteria</taxon>
        <taxon>Bacillati</taxon>
        <taxon>Bacillota</taxon>
        <taxon>Bacilli</taxon>
        <taxon>Bacillales</taxon>
        <taxon>Paenibacillaceae</taxon>
        <taxon>Cohnella</taxon>
    </lineage>
</organism>
<dbReference type="Proteomes" id="UP001493487">
    <property type="component" value="Unassembled WGS sequence"/>
</dbReference>
<accession>A0ABV1L483</accession>
<dbReference type="CDD" id="cd03143">
    <property type="entry name" value="A4_beta-galactosidase_middle_domain"/>
    <property type="match status" value="1"/>
</dbReference>
<name>A0ABV1L483_9BACL</name>
<evidence type="ECO:0000313" key="2">
    <source>
        <dbReference type="EMBL" id="MEQ4487107.1"/>
    </source>
</evidence>
<sequence length="661" mass="74624">MNPLKLRFRQVHLDFHTSPDIPGIGADFDSERFADTLVKADVDSVTLFARCHHGMLYYDSARFPERVHPHLTNKNLLPDQIAACRKRGIRTPIYTTVQWDDYTAKEHPEWLVAEETGAPHGTQPYEAGFYRYLCVNTPYRQLLKELTADQLEMIDGDGVFFDIVQPVDCSCRWCREDMIKAGIDPSVRHNRMAFAKRMMNEFMFDMSAFVRGIRDGQSLFYNNSHIGPMHAPVRDAFSHFELESLPSGGWGYAHFPIAALYGRNLGLDCLGQTGKFHTEWGDFHSFKNPEALQYEIYRMLAFNAKCMIGDQLEPGGKLSESVYELIGSVYAQVRQKEAWCENAVGLADIGVFTTEEFSDSRSIPEEMFGVTRMLLEAGHQFNILDTRSDLSPYKVLVLPDRVPADEAFAAKLEAYVRGGGSVIASFESGLSPDRSSFAPFMGVSFKGVAPFSPDYLVPSGAIGEGLPLTEHVMYIGGLEVEAGADSEVLAPVNVPYFNRTWEHFSSHRHTPSSGKYGYPGIVKHGSVIYFMHPIFRQYQDNAPAWCKKLFLNALKLLLPEPLVRHDGPSSMLTTLNSQKERNRWVLHLLHYIPERRSGTIDTIENVIPLHEVGLSVRTTELPLKSIRLVPQGTEIVFAERDGRAEFILPRLDGHQMIELTF</sequence>
<dbReference type="Pfam" id="PF14871">
    <property type="entry name" value="GHL6"/>
    <property type="match status" value="1"/>
</dbReference>
<feature type="domain" description="Beta-galactosidase trimerisation" evidence="1">
    <location>
        <begin position="373"/>
        <end position="430"/>
    </location>
</feature>
<dbReference type="Pfam" id="PF08532">
    <property type="entry name" value="Glyco_hydro_42M"/>
    <property type="match status" value="1"/>
</dbReference>
<dbReference type="InterPro" id="IPR029062">
    <property type="entry name" value="Class_I_gatase-like"/>
</dbReference>
<keyword evidence="3" id="KW-1185">Reference proteome</keyword>
<dbReference type="SUPFAM" id="SSF52317">
    <property type="entry name" value="Class I glutamine amidotransferase-like"/>
    <property type="match status" value="1"/>
</dbReference>
<dbReference type="Gene3D" id="3.40.50.880">
    <property type="match status" value="1"/>
</dbReference>
<proteinExistence type="predicted"/>
<evidence type="ECO:0000259" key="1">
    <source>
        <dbReference type="Pfam" id="PF08532"/>
    </source>
</evidence>